<evidence type="ECO:0000256" key="2">
    <source>
        <dbReference type="ARBA" id="ARBA00022598"/>
    </source>
</evidence>
<reference evidence="8" key="2">
    <citation type="submission" date="2012-10" db="EMBL/GenBank/DDBJ databases">
        <title>Improved high-quality draft of Thermaerobacter subterraneus C21, DSM 13965.</title>
        <authorList>
            <consortium name="DOE Joint Genome Institute"/>
            <person name="Eisen J."/>
            <person name="Huntemann M."/>
            <person name="Wei C.-L."/>
            <person name="Han J."/>
            <person name="Detter J.C."/>
            <person name="Han C."/>
            <person name="Tapia R."/>
            <person name="Chen A."/>
            <person name="Kyrpides N."/>
            <person name="Mavromatis K."/>
            <person name="Markowitz V."/>
            <person name="Szeto E."/>
            <person name="Ivanova N."/>
            <person name="Mikhailova N."/>
            <person name="Ovchinnikova G."/>
            <person name="Pagani I."/>
            <person name="Pati A."/>
            <person name="Goodwin L."/>
            <person name="Nordberg H.P."/>
            <person name="Cantor M.N."/>
            <person name="Hua S.X."/>
            <person name="Woyke T."/>
            <person name="Eisen J."/>
            <person name="Klenk H.-P."/>
        </authorList>
    </citation>
    <scope>NUCLEOTIDE SEQUENCE [LARGE SCALE GENOMIC DNA]</scope>
    <source>
        <strain evidence="8">DSM 13965</strain>
    </source>
</reference>
<evidence type="ECO:0000256" key="7">
    <source>
        <dbReference type="SAM" id="MobiDB-lite"/>
    </source>
</evidence>
<name>K6Q3M2_9FIRM</name>
<dbReference type="UniPathway" id="UPA00074">
    <property type="reaction ID" value="UER00128"/>
</dbReference>
<dbReference type="NCBIfam" id="TIGR00302">
    <property type="entry name" value="phosphoribosylformylglycinamidine synthase subunit PurS"/>
    <property type="match status" value="1"/>
</dbReference>
<dbReference type="HAMAP" id="MF_01926">
    <property type="entry name" value="PurS"/>
    <property type="match status" value="1"/>
</dbReference>
<evidence type="ECO:0000313" key="9">
    <source>
        <dbReference type="Proteomes" id="UP000005710"/>
    </source>
</evidence>
<dbReference type="EMBL" id="AENY02000002">
    <property type="protein sequence ID" value="EKP95684.1"/>
    <property type="molecule type" value="Genomic_DNA"/>
</dbReference>
<keyword evidence="2 6" id="KW-0436">Ligase</keyword>
<dbReference type="GO" id="GO:0005524">
    <property type="term" value="F:ATP binding"/>
    <property type="evidence" value="ECO:0007669"/>
    <property type="project" value="UniProtKB-UniRule"/>
</dbReference>
<reference evidence="8" key="1">
    <citation type="submission" date="2010-10" db="EMBL/GenBank/DDBJ databases">
        <authorList>
            <consortium name="US DOE Joint Genome Institute (JGI-PGF)"/>
            <person name="Lucas S."/>
            <person name="Copeland A."/>
            <person name="Lapidus A."/>
            <person name="Bruce D."/>
            <person name="Goodwin L."/>
            <person name="Pitluck S."/>
            <person name="Kyrpides N."/>
            <person name="Mavromatis K."/>
            <person name="Detter J.C."/>
            <person name="Han C."/>
            <person name="Land M."/>
            <person name="Hauser L."/>
            <person name="Markowitz V."/>
            <person name="Cheng J.-F."/>
            <person name="Hugenholtz P."/>
            <person name="Woyke T."/>
            <person name="Wu D."/>
            <person name="Pukall R."/>
            <person name="Wahrenburg C."/>
            <person name="Brambilla E."/>
            <person name="Klenk H.-P."/>
            <person name="Eisen J.A."/>
        </authorList>
    </citation>
    <scope>NUCLEOTIDE SEQUENCE [LARGE SCALE GENOMIC DNA]</scope>
    <source>
        <strain evidence="8">DSM 13965</strain>
    </source>
</reference>
<keyword evidence="1 6" id="KW-0963">Cytoplasm</keyword>
<protein>
    <recommendedName>
        <fullName evidence="6">Phosphoribosylformylglycinamidine synthase subunit PurS</fullName>
        <shortName evidence="6">FGAM synthase</shortName>
        <ecNumber evidence="6">6.3.5.3</ecNumber>
    </recommendedName>
    <alternativeName>
        <fullName evidence="6">Formylglycinamide ribonucleotide amidotransferase subunit III</fullName>
        <shortName evidence="6">FGAR amidotransferase III</shortName>
        <shortName evidence="6">FGAR-AT III</shortName>
    </alternativeName>
    <alternativeName>
        <fullName evidence="6">Phosphoribosylformylglycinamidine synthase subunit III</fullName>
    </alternativeName>
</protein>
<evidence type="ECO:0000256" key="3">
    <source>
        <dbReference type="ARBA" id="ARBA00022741"/>
    </source>
</evidence>
<dbReference type="Gene3D" id="3.30.1280.10">
    <property type="entry name" value="Phosphoribosylformylglycinamidine synthase subunit PurS"/>
    <property type="match status" value="1"/>
</dbReference>
<accession>K6Q3M2</accession>
<dbReference type="PANTHER" id="PTHR34696:SF1">
    <property type="entry name" value="PHOSPHORIBOSYLFORMYLGLYCINAMIDINE SYNTHASE SUBUNIT PURS"/>
    <property type="match status" value="1"/>
</dbReference>
<comment type="function">
    <text evidence="6">Part of the phosphoribosylformylglycinamidine synthase complex involved in the purines biosynthetic pathway. Catalyzes the ATP-dependent conversion of formylglycinamide ribonucleotide (FGAR) and glutamine to yield formylglycinamidine ribonucleotide (FGAM) and glutamate. The FGAM synthase complex is composed of three subunits. PurQ produces an ammonia molecule by converting glutamine to glutamate. PurL transfers the ammonia molecule to FGAR to form FGAM in an ATP-dependent manner. PurS interacts with PurQ and PurL and is thought to assist in the transfer of the ammonia molecule from PurQ to PurL.</text>
</comment>
<dbReference type="Pfam" id="PF02700">
    <property type="entry name" value="PurS"/>
    <property type="match status" value="1"/>
</dbReference>
<keyword evidence="3 6" id="KW-0547">Nucleotide-binding</keyword>
<dbReference type="OrthoDB" id="9799101at2"/>
<evidence type="ECO:0000256" key="1">
    <source>
        <dbReference type="ARBA" id="ARBA00022490"/>
    </source>
</evidence>
<dbReference type="GO" id="GO:0005737">
    <property type="term" value="C:cytoplasm"/>
    <property type="evidence" value="ECO:0007669"/>
    <property type="project" value="UniProtKB-SubCell"/>
</dbReference>
<dbReference type="PANTHER" id="PTHR34696">
    <property type="entry name" value="PHOSPHORIBOSYLFORMYLGLYCINAMIDINE SYNTHASE SUBUNIT PURS"/>
    <property type="match status" value="1"/>
</dbReference>
<dbReference type="InterPro" id="IPR003850">
    <property type="entry name" value="PurS"/>
</dbReference>
<comment type="pathway">
    <text evidence="6">Purine metabolism; IMP biosynthesis via de novo pathway; 5-amino-1-(5-phospho-D-ribosyl)imidazole from N(2)-formyl-N(1)-(5-phospho-D-ribosyl)glycinamide: step 1/2.</text>
</comment>
<dbReference type="EC" id="6.3.5.3" evidence="6"/>
<comment type="subunit">
    <text evidence="6">Part of the FGAM synthase complex composed of 1 PurL, 1 PurQ and 2 PurS subunits.</text>
</comment>
<feature type="compositionally biased region" description="Low complexity" evidence="7">
    <location>
        <begin position="12"/>
        <end position="41"/>
    </location>
</feature>
<keyword evidence="9" id="KW-1185">Reference proteome</keyword>
<dbReference type="eggNOG" id="COG1828">
    <property type="taxonomic scope" value="Bacteria"/>
</dbReference>
<organism evidence="8 9">
    <name type="scientific">Thermaerobacter subterraneus DSM 13965</name>
    <dbReference type="NCBI Taxonomy" id="867903"/>
    <lineage>
        <taxon>Bacteria</taxon>
        <taxon>Bacillati</taxon>
        <taxon>Bacillota</taxon>
        <taxon>Clostridia</taxon>
        <taxon>Eubacteriales</taxon>
        <taxon>Clostridiales Family XVII. Incertae Sedis</taxon>
        <taxon>Thermaerobacter</taxon>
    </lineage>
</organism>
<keyword evidence="5 6" id="KW-0067">ATP-binding</keyword>
<sequence>MSRLCEAGEGLAAGRGPARDGAGAAAPAPGRHGRPVAGRAPSGTGGNPASGASRKSGQGEALRPQGKPARGRSREKGRAAIAATSGDPGSPLGGPAPGVRPAGRRFFRVVVEVSLRPGALDAQGEAVRSALRALGYPGVAAVRVGKRIELDLAARDPGEAAEQARAMAERLLANPVLEVYRVRVEGGLDPAAAGVSAEHGADRGV</sequence>
<comment type="catalytic activity">
    <reaction evidence="6">
        <text>N(2)-formyl-N(1)-(5-phospho-beta-D-ribosyl)glycinamide + L-glutamine + ATP + H2O = 2-formamido-N(1)-(5-O-phospho-beta-D-ribosyl)acetamidine + L-glutamate + ADP + phosphate + H(+)</text>
        <dbReference type="Rhea" id="RHEA:17129"/>
        <dbReference type="ChEBI" id="CHEBI:15377"/>
        <dbReference type="ChEBI" id="CHEBI:15378"/>
        <dbReference type="ChEBI" id="CHEBI:29985"/>
        <dbReference type="ChEBI" id="CHEBI:30616"/>
        <dbReference type="ChEBI" id="CHEBI:43474"/>
        <dbReference type="ChEBI" id="CHEBI:58359"/>
        <dbReference type="ChEBI" id="CHEBI:147286"/>
        <dbReference type="ChEBI" id="CHEBI:147287"/>
        <dbReference type="ChEBI" id="CHEBI:456216"/>
        <dbReference type="EC" id="6.3.5.3"/>
    </reaction>
</comment>
<dbReference type="NCBIfam" id="NF004630">
    <property type="entry name" value="PRK05974.1"/>
    <property type="match status" value="1"/>
</dbReference>
<evidence type="ECO:0000313" key="8">
    <source>
        <dbReference type="EMBL" id="EKP95684.1"/>
    </source>
</evidence>
<comment type="similarity">
    <text evidence="6">Belongs to the PurS family.</text>
</comment>
<keyword evidence="4 6" id="KW-0658">Purine biosynthesis</keyword>
<dbReference type="AlphaFoldDB" id="K6Q3M2"/>
<proteinExistence type="inferred from homology"/>
<dbReference type="STRING" id="867903.ThesuDRAFT_01443"/>
<evidence type="ECO:0000256" key="5">
    <source>
        <dbReference type="ARBA" id="ARBA00022840"/>
    </source>
</evidence>
<dbReference type="GO" id="GO:0006189">
    <property type="term" value="P:'de novo' IMP biosynthetic process"/>
    <property type="evidence" value="ECO:0007669"/>
    <property type="project" value="UniProtKB-UniRule"/>
</dbReference>
<evidence type="ECO:0000256" key="4">
    <source>
        <dbReference type="ARBA" id="ARBA00022755"/>
    </source>
</evidence>
<dbReference type="HOGENOM" id="CLU_1336993_0_0_9"/>
<evidence type="ECO:0000256" key="6">
    <source>
        <dbReference type="HAMAP-Rule" id="MF_01926"/>
    </source>
</evidence>
<dbReference type="InterPro" id="IPR036604">
    <property type="entry name" value="PurS-like_sf"/>
</dbReference>
<feature type="region of interest" description="Disordered" evidence="7">
    <location>
        <begin position="1"/>
        <end position="99"/>
    </location>
</feature>
<gene>
    <name evidence="6" type="primary">purS</name>
    <name evidence="8" type="ORF">ThesuDRAFT_01443</name>
</gene>
<dbReference type="SUPFAM" id="SSF82697">
    <property type="entry name" value="PurS-like"/>
    <property type="match status" value="1"/>
</dbReference>
<dbReference type="GO" id="GO:0004642">
    <property type="term" value="F:phosphoribosylformylglycinamidine synthase activity"/>
    <property type="evidence" value="ECO:0007669"/>
    <property type="project" value="UniProtKB-UniRule"/>
</dbReference>
<dbReference type="Proteomes" id="UP000005710">
    <property type="component" value="Unassembled WGS sequence"/>
</dbReference>
<comment type="subcellular location">
    <subcellularLocation>
        <location evidence="6">Cytoplasm</location>
    </subcellularLocation>
</comment>
<comment type="caution">
    <text evidence="8">The sequence shown here is derived from an EMBL/GenBank/DDBJ whole genome shotgun (WGS) entry which is preliminary data.</text>
</comment>